<reference evidence="2 4" key="2">
    <citation type="submission" date="2019-06" db="EMBL/GenBank/DDBJ databases">
        <title>Pseudomonas bimorpha sp. nov. isolated from bovine raw milk and skim milk concentrate.</title>
        <authorList>
            <person name="Hofmann K."/>
            <person name="Huptas C."/>
            <person name="Doll E."/>
            <person name="Scherer S."/>
            <person name="Wenning M."/>
        </authorList>
    </citation>
    <scope>NUCLEOTIDE SEQUENCE [LARGE SCALE GENOMIC DNA]</scope>
    <source>
        <strain evidence="2 4">DSM 17835</strain>
    </source>
</reference>
<dbReference type="GeneID" id="78552315"/>
<evidence type="ECO:0000313" key="2">
    <source>
        <dbReference type="EMBL" id="TWS06125.1"/>
    </source>
</evidence>
<dbReference type="AlphaFoldDB" id="A0A5C5QL54"/>
<dbReference type="EMBL" id="LT629689">
    <property type="protein sequence ID" value="SDE74303.1"/>
    <property type="molecule type" value="Genomic_DNA"/>
</dbReference>
<name>A0A5C5QL54_9PSED</name>
<keyword evidence="3" id="KW-1185">Reference proteome</keyword>
<gene>
    <name evidence="2" type="ORF">FIV36_07080</name>
    <name evidence="1" type="ORF">SAMN05216591_0799</name>
</gene>
<organism evidence="2 4">
    <name type="scientific">Pseudomonas extremaustralis</name>
    <dbReference type="NCBI Taxonomy" id="359110"/>
    <lineage>
        <taxon>Bacteria</taxon>
        <taxon>Pseudomonadati</taxon>
        <taxon>Pseudomonadota</taxon>
        <taxon>Gammaproteobacteria</taxon>
        <taxon>Pseudomonadales</taxon>
        <taxon>Pseudomonadaceae</taxon>
        <taxon>Pseudomonas</taxon>
    </lineage>
</organism>
<protein>
    <submittedName>
        <fullName evidence="1">KDO transferase-3</fullName>
    </submittedName>
    <submittedName>
        <fullName evidence="2">Lipopolysaccharide biosynthesis protein</fullName>
    </submittedName>
</protein>
<reference evidence="1 3" key="1">
    <citation type="submission" date="2016-10" db="EMBL/GenBank/DDBJ databases">
        <authorList>
            <person name="Varghese N."/>
            <person name="Submissions S."/>
        </authorList>
    </citation>
    <scope>NUCLEOTIDE SEQUENCE [LARGE SCALE GENOMIC DNA]</scope>
    <source>
        <strain evidence="1 3">DSM 17835</strain>
    </source>
</reference>
<keyword evidence="1" id="KW-0808">Transferase</keyword>
<dbReference type="Gene3D" id="3.90.1480.10">
    <property type="entry name" value="Alpha-2,3-sialyltransferase"/>
    <property type="match status" value="1"/>
</dbReference>
<evidence type="ECO:0000313" key="4">
    <source>
        <dbReference type="Proteomes" id="UP000317951"/>
    </source>
</evidence>
<dbReference type="OrthoDB" id="6555425at2"/>
<proteinExistence type="predicted"/>
<dbReference type="EMBL" id="VFET01000004">
    <property type="protein sequence ID" value="TWS06125.1"/>
    <property type="molecule type" value="Genomic_DNA"/>
</dbReference>
<evidence type="ECO:0000313" key="3">
    <source>
        <dbReference type="Proteomes" id="UP000182858"/>
    </source>
</evidence>
<dbReference type="RefSeq" id="WP_010565770.1">
    <property type="nucleotide sequence ID" value="NZ_JARIXU010000003.1"/>
</dbReference>
<dbReference type="Proteomes" id="UP000182858">
    <property type="component" value="Chromosome I"/>
</dbReference>
<sequence length="273" mass="30383">MKQMSFKGEYVENAEQALHDPKLTVHDFGSCRNIASGAVFILASGLSAKSFPIEKFAHVPMITMNGAISMFLNTDVKPFFYVCSDRSFSEQQPHLFNQAMTISQNVALWEDHARNLDLCPSGQLYGLSKAKKPSWLDALLGRHTSLVTPNPLLACGKANIGFSKDMREGFFDARTVAYLAIQLAYHVGFSKVFLVGVDLNQNSGRFYENRESINSPCGLDQHYYTRILPSLELMSQKIVGDDFKVYNLSDCSRIPESVIPRVTLAQAQALIQG</sequence>
<accession>A0A5C5QL54</accession>
<dbReference type="Proteomes" id="UP000317951">
    <property type="component" value="Unassembled WGS sequence"/>
</dbReference>
<evidence type="ECO:0000313" key="1">
    <source>
        <dbReference type="EMBL" id="SDE74303.1"/>
    </source>
</evidence>
<dbReference type="GO" id="GO:0016740">
    <property type="term" value="F:transferase activity"/>
    <property type="evidence" value="ECO:0007669"/>
    <property type="project" value="UniProtKB-KW"/>
</dbReference>